<feature type="region of interest" description="Disordered" evidence="1">
    <location>
        <begin position="158"/>
        <end position="189"/>
    </location>
</feature>
<comment type="caution">
    <text evidence="3">The sequence shown here is derived from an EMBL/GenBank/DDBJ whole genome shotgun (WGS) entry which is preliminary data.</text>
</comment>
<accession>A0A7J6IRS6</accession>
<dbReference type="OrthoDB" id="5413827at2759"/>
<dbReference type="PANTHER" id="PTHR38790">
    <property type="entry name" value="2EXR DOMAIN-CONTAINING PROTEIN-RELATED"/>
    <property type="match status" value="1"/>
</dbReference>
<keyword evidence="4" id="KW-1185">Reference proteome</keyword>
<feature type="compositionally biased region" description="Basic and acidic residues" evidence="1">
    <location>
        <begin position="168"/>
        <end position="179"/>
    </location>
</feature>
<keyword evidence="2" id="KW-0472">Membrane</keyword>
<sequence>MLTTNRRPPVLGSVSPFTHIFLCWNQLTASWLTADSGTIETGCFSYGRRIPVWRPGPSHLGPLRSFDDVLERFESQLEKNGLKGKMSKTATEVLAMPAEEPNGAAAPAAATGDSPLLNLPYEIRLQIYGWVHAMHPIQHAQLAPWYPTPTYIKRPTAAADGANDVDDDPRKKEARKAATADEEDKAMLSPHRPLCGLPSALLRTCRQIYEETRTLPFRNNEFVFVNWFSSGLWAARAFTRGLQRWQRDEMRYTRLEMLGRDFTGPALKEWVELCGCWAGGLRGLRLKILIGEAQAMDISKFPEPRPEWIEEGLRRMGRLRELEVELCVLDWDDGQKIAWCESLETILNEGREGGEVRVRCVERLMEDRGPKREIVGEGEKQDGSLHQLIPSHKEFLTRNYLSSYTKNKENLPRSRKVKMVGHVTRGLTFAQHSYECLEMDYTYAWPLPVRLFAVFFITALFASMHPDVNAFTKRVVWMGVHPFALLVGYITAAIVRGLLFIFIDGPEMLVNLITRHRNRDLDVLDNLDVENNTKLNAIMGRLHATAPEEWTPGGRVFDKKYKPFLPAEKMNFAGPRQKNAMTRKRNLSV</sequence>
<gene>
    <name evidence="3" type="ORF">CGGC5_v012244</name>
</gene>
<reference evidence="3 4" key="1">
    <citation type="submission" date="2012-08" db="EMBL/GenBank/DDBJ databases">
        <authorList>
            <person name="Gan P.H.P."/>
            <person name="Ikeda K."/>
            <person name="Irieda H."/>
            <person name="Narusaka M."/>
            <person name="O'Connell R.J."/>
            <person name="Narusaka Y."/>
            <person name="Takano Y."/>
            <person name="Kubo Y."/>
            <person name="Shirasu K."/>
        </authorList>
    </citation>
    <scope>NUCLEOTIDE SEQUENCE [LARGE SCALE GENOMIC DNA]</scope>
    <source>
        <strain evidence="3 4">Nara gc5</strain>
    </source>
</reference>
<dbReference type="GeneID" id="43613961"/>
<evidence type="ECO:0000256" key="1">
    <source>
        <dbReference type="SAM" id="MobiDB-lite"/>
    </source>
</evidence>
<reference evidence="3 4" key="2">
    <citation type="submission" date="2020-04" db="EMBL/GenBank/DDBJ databases">
        <title>Genome sequencing and assembly of multiple isolates from the Colletotrichum gloeosporioides species complex.</title>
        <authorList>
            <person name="Gan P."/>
            <person name="Shirasu K."/>
        </authorList>
    </citation>
    <scope>NUCLEOTIDE SEQUENCE [LARGE SCALE GENOMIC DNA]</scope>
    <source>
        <strain evidence="3 4">Nara gc5</strain>
    </source>
</reference>
<evidence type="ECO:0000313" key="3">
    <source>
        <dbReference type="EMBL" id="KAF4479579.1"/>
    </source>
</evidence>
<name>A0A7J6IRS6_COLFN</name>
<keyword evidence="2" id="KW-0812">Transmembrane</keyword>
<dbReference type="RefSeq" id="XP_066008007.1">
    <property type="nucleotide sequence ID" value="XM_066152662.1"/>
</dbReference>
<feature type="transmembrane region" description="Helical" evidence="2">
    <location>
        <begin position="483"/>
        <end position="503"/>
    </location>
</feature>
<dbReference type="PANTHER" id="PTHR38790:SF4">
    <property type="entry name" value="2EXR DOMAIN-CONTAINING PROTEIN"/>
    <property type="match status" value="1"/>
</dbReference>
<organism evidence="3 4">
    <name type="scientific">Colletotrichum fructicola (strain Nara gc5)</name>
    <name type="common">Anthracnose fungus</name>
    <name type="synonym">Colletotrichum gloeosporioides (strain Nara gc5)</name>
    <dbReference type="NCBI Taxonomy" id="1213859"/>
    <lineage>
        <taxon>Eukaryota</taxon>
        <taxon>Fungi</taxon>
        <taxon>Dikarya</taxon>
        <taxon>Ascomycota</taxon>
        <taxon>Pezizomycotina</taxon>
        <taxon>Sordariomycetes</taxon>
        <taxon>Hypocreomycetidae</taxon>
        <taxon>Glomerellales</taxon>
        <taxon>Glomerellaceae</taxon>
        <taxon>Colletotrichum</taxon>
        <taxon>Colletotrichum gloeosporioides species complex</taxon>
    </lineage>
</organism>
<dbReference type="InParanoid" id="A0A7J6IRS6"/>
<feature type="transmembrane region" description="Helical" evidence="2">
    <location>
        <begin position="443"/>
        <end position="462"/>
    </location>
</feature>
<evidence type="ECO:0000313" key="4">
    <source>
        <dbReference type="Proteomes" id="UP000011096"/>
    </source>
</evidence>
<dbReference type="EMBL" id="ANPB02000007">
    <property type="protein sequence ID" value="KAF4479579.1"/>
    <property type="molecule type" value="Genomic_DNA"/>
</dbReference>
<protein>
    <submittedName>
        <fullName evidence="3">Uncharacterized protein</fullName>
    </submittedName>
</protein>
<dbReference type="AlphaFoldDB" id="A0A7J6IRS6"/>
<dbReference type="Proteomes" id="UP000011096">
    <property type="component" value="Unassembled WGS sequence"/>
</dbReference>
<keyword evidence="2" id="KW-1133">Transmembrane helix</keyword>
<proteinExistence type="predicted"/>
<evidence type="ECO:0000256" key="2">
    <source>
        <dbReference type="SAM" id="Phobius"/>
    </source>
</evidence>